<accession>B9FS32</accession>
<dbReference type="PROSITE" id="PS00028">
    <property type="entry name" value="ZINC_FINGER_C2H2_1"/>
    <property type="match status" value="1"/>
</dbReference>
<evidence type="ECO:0000256" key="2">
    <source>
        <dbReference type="SAM" id="MobiDB-lite"/>
    </source>
</evidence>
<dbReference type="AlphaFoldDB" id="B9FS32"/>
<keyword evidence="1" id="KW-0863">Zinc-finger</keyword>
<dbReference type="GO" id="GO:0010090">
    <property type="term" value="P:trichome morphogenesis"/>
    <property type="evidence" value="ECO:0007669"/>
    <property type="project" value="InterPro"/>
</dbReference>
<sequence>MAAAGLAAAATPGSGAGGPKGGAGRISVGVELGAREKRARRRLRWSLRGDDVVLGGNGSGLPQICASWPDLEGGWWWWSATAADLRQLATAVGDDSDGGGRGSWQRRCRLTTPMEDLAATWQTATAKRPLAVAAVRGGGGWRRWQRRQQLTCGGCDCGGAGDVGGCGSLVAASGAAQGGGGGGGRRRRGGGGGGDEEVECHYCRRNFPTSQALGGHQNAHKRERQHARRAHLEASLAAAHYLGQSAHLVYGGAALFGYGGHAAAVSPQYGPVWASSAVAPPGLYATSMGMARPAAYGAGVDVSALWRASSSSSSSPPMMGSGGGGAFGTVAGGGRHGEAAAAALVGCRAGKDENVVMSVVTSLPSLPSWQLPAPEKMGRSELGQEAGVVSLELRL</sequence>
<evidence type="ECO:0000256" key="1">
    <source>
        <dbReference type="PROSITE-ProRule" id="PRU00042"/>
    </source>
</evidence>
<dbReference type="GO" id="GO:0009739">
    <property type="term" value="P:response to gibberellin"/>
    <property type="evidence" value="ECO:0007669"/>
    <property type="project" value="InterPro"/>
</dbReference>
<feature type="compositionally biased region" description="Low complexity" evidence="2">
    <location>
        <begin position="1"/>
        <end position="13"/>
    </location>
</feature>
<dbReference type="GO" id="GO:0008270">
    <property type="term" value="F:zinc ion binding"/>
    <property type="evidence" value="ECO:0007669"/>
    <property type="project" value="UniProtKB-KW"/>
</dbReference>
<evidence type="ECO:0000259" key="3">
    <source>
        <dbReference type="PROSITE" id="PS50157"/>
    </source>
</evidence>
<proteinExistence type="predicted"/>
<evidence type="ECO:0000313" key="4">
    <source>
        <dbReference type="EMBL" id="EEE65293.1"/>
    </source>
</evidence>
<dbReference type="GO" id="GO:0003700">
    <property type="term" value="F:DNA-binding transcription factor activity"/>
    <property type="evidence" value="ECO:0007669"/>
    <property type="project" value="InterPro"/>
</dbReference>
<feature type="compositionally biased region" description="Gly residues" evidence="2">
    <location>
        <begin position="14"/>
        <end position="23"/>
    </location>
</feature>
<keyword evidence="1" id="KW-0862">Zinc</keyword>
<organism evidence="4">
    <name type="scientific">Oryza sativa subsp. japonica</name>
    <name type="common">Rice</name>
    <dbReference type="NCBI Taxonomy" id="39947"/>
    <lineage>
        <taxon>Eukaryota</taxon>
        <taxon>Viridiplantae</taxon>
        <taxon>Streptophyta</taxon>
        <taxon>Embryophyta</taxon>
        <taxon>Tracheophyta</taxon>
        <taxon>Spermatophyta</taxon>
        <taxon>Magnoliopsida</taxon>
        <taxon>Liliopsida</taxon>
        <taxon>Poales</taxon>
        <taxon>Poaceae</taxon>
        <taxon>BOP clade</taxon>
        <taxon>Oryzoideae</taxon>
        <taxon>Oryzeae</taxon>
        <taxon>Oryzinae</taxon>
        <taxon>Oryza</taxon>
        <taxon>Oryza sativa</taxon>
    </lineage>
</organism>
<dbReference type="Proteomes" id="UP000007752">
    <property type="component" value="Chromosome 6"/>
</dbReference>
<feature type="domain" description="C2H2-type" evidence="3">
    <location>
        <begin position="198"/>
        <end position="225"/>
    </location>
</feature>
<dbReference type="InterPro" id="IPR044291">
    <property type="entry name" value="GIS/GIS2/ZFP8"/>
</dbReference>
<reference evidence="4" key="1">
    <citation type="journal article" date="2005" name="PLoS Biol.">
        <title>The genomes of Oryza sativa: a history of duplications.</title>
        <authorList>
            <person name="Yu J."/>
            <person name="Wang J."/>
            <person name="Lin W."/>
            <person name="Li S."/>
            <person name="Li H."/>
            <person name="Zhou J."/>
            <person name="Ni P."/>
            <person name="Dong W."/>
            <person name="Hu S."/>
            <person name="Zeng C."/>
            <person name="Zhang J."/>
            <person name="Zhang Y."/>
            <person name="Li R."/>
            <person name="Xu Z."/>
            <person name="Li S."/>
            <person name="Li X."/>
            <person name="Zheng H."/>
            <person name="Cong L."/>
            <person name="Lin L."/>
            <person name="Yin J."/>
            <person name="Geng J."/>
            <person name="Li G."/>
            <person name="Shi J."/>
            <person name="Liu J."/>
            <person name="Lv H."/>
            <person name="Li J."/>
            <person name="Wang J."/>
            <person name="Deng Y."/>
            <person name="Ran L."/>
            <person name="Shi X."/>
            <person name="Wang X."/>
            <person name="Wu Q."/>
            <person name="Li C."/>
            <person name="Ren X."/>
            <person name="Wang J."/>
            <person name="Wang X."/>
            <person name="Li D."/>
            <person name="Liu D."/>
            <person name="Zhang X."/>
            <person name="Ji Z."/>
            <person name="Zhao W."/>
            <person name="Sun Y."/>
            <person name="Zhang Z."/>
            <person name="Bao J."/>
            <person name="Han Y."/>
            <person name="Dong L."/>
            <person name="Ji J."/>
            <person name="Chen P."/>
            <person name="Wu S."/>
            <person name="Liu J."/>
            <person name="Xiao Y."/>
            <person name="Bu D."/>
            <person name="Tan J."/>
            <person name="Yang L."/>
            <person name="Ye C."/>
            <person name="Zhang J."/>
            <person name="Xu J."/>
            <person name="Zhou Y."/>
            <person name="Yu Y."/>
            <person name="Zhang B."/>
            <person name="Zhuang S."/>
            <person name="Wei H."/>
            <person name="Liu B."/>
            <person name="Lei M."/>
            <person name="Yu H."/>
            <person name="Li Y."/>
            <person name="Xu H."/>
            <person name="Wei S."/>
            <person name="He X."/>
            <person name="Fang L."/>
            <person name="Zhang Z."/>
            <person name="Zhang Y."/>
            <person name="Huang X."/>
            <person name="Su Z."/>
            <person name="Tong W."/>
            <person name="Li J."/>
            <person name="Tong Z."/>
            <person name="Li S."/>
            <person name="Ye J."/>
            <person name="Wang L."/>
            <person name="Fang L."/>
            <person name="Lei T."/>
            <person name="Chen C."/>
            <person name="Chen H."/>
            <person name="Xu Z."/>
            <person name="Li H."/>
            <person name="Huang H."/>
            <person name="Zhang F."/>
            <person name="Xu H."/>
            <person name="Li N."/>
            <person name="Zhao C."/>
            <person name="Li S."/>
            <person name="Dong L."/>
            <person name="Huang Y."/>
            <person name="Li L."/>
            <person name="Xi Y."/>
            <person name="Qi Q."/>
            <person name="Li W."/>
            <person name="Zhang B."/>
            <person name="Hu W."/>
            <person name="Zhang Y."/>
            <person name="Tian X."/>
            <person name="Jiao Y."/>
            <person name="Liang X."/>
            <person name="Jin J."/>
            <person name="Gao L."/>
            <person name="Zheng W."/>
            <person name="Hao B."/>
            <person name="Liu S."/>
            <person name="Wang W."/>
            <person name="Yuan L."/>
            <person name="Cao M."/>
            <person name="McDermott J."/>
            <person name="Samudrala R."/>
            <person name="Wang J."/>
            <person name="Wong G.K."/>
            <person name="Yang H."/>
        </authorList>
    </citation>
    <scope>NUCLEOTIDE SEQUENCE [LARGE SCALE GENOMIC DNA]</scope>
</reference>
<dbReference type="InterPro" id="IPR013087">
    <property type="entry name" value="Znf_C2H2_type"/>
</dbReference>
<feature type="region of interest" description="Disordered" evidence="2">
    <location>
        <begin position="174"/>
        <end position="195"/>
    </location>
</feature>
<dbReference type="InterPro" id="IPR036236">
    <property type="entry name" value="Znf_C2H2_sf"/>
</dbReference>
<feature type="region of interest" description="Disordered" evidence="2">
    <location>
        <begin position="1"/>
        <end position="23"/>
    </location>
</feature>
<reference evidence="4" key="2">
    <citation type="submission" date="2008-12" db="EMBL/GenBank/DDBJ databases">
        <title>Improved gene annotation of the rice (Oryza sativa) genomes.</title>
        <authorList>
            <person name="Wang J."/>
            <person name="Li R."/>
            <person name="Fan W."/>
            <person name="Huang Q."/>
            <person name="Zhang J."/>
            <person name="Zhou Y."/>
            <person name="Hu Y."/>
            <person name="Zi S."/>
            <person name="Li J."/>
            <person name="Ni P."/>
            <person name="Zheng H."/>
            <person name="Zhang Y."/>
            <person name="Zhao M."/>
            <person name="Hao Q."/>
            <person name="McDermott J."/>
            <person name="Samudrala R."/>
            <person name="Kristiansen K."/>
            <person name="Wong G.K.-S."/>
        </authorList>
    </citation>
    <scope>NUCLEOTIDE SEQUENCE</scope>
</reference>
<dbReference type="SUPFAM" id="SSF57667">
    <property type="entry name" value="beta-beta-alpha zinc fingers"/>
    <property type="match status" value="1"/>
</dbReference>
<dbReference type="EMBL" id="CM000143">
    <property type="protein sequence ID" value="EEE65293.1"/>
    <property type="molecule type" value="Genomic_DNA"/>
</dbReference>
<dbReference type="PROSITE" id="PS50157">
    <property type="entry name" value="ZINC_FINGER_C2H2_2"/>
    <property type="match status" value="1"/>
</dbReference>
<protein>
    <recommendedName>
        <fullName evidence="3">C2H2-type domain-containing protein</fullName>
    </recommendedName>
</protein>
<dbReference type="PANTHER" id="PTHR46547:SF5">
    <property type="entry name" value="ZINC FINGER PROTEIN-RELATED"/>
    <property type="match status" value="1"/>
</dbReference>
<keyword evidence="1" id="KW-0479">Metal-binding</keyword>
<dbReference type="PANTHER" id="PTHR46547">
    <property type="entry name" value="ZINC FINGER PROTEIN GIS"/>
    <property type="match status" value="1"/>
</dbReference>
<name>B9FS32_ORYSJ</name>
<gene>
    <name evidence="4" type="ORF">OsJ_20525</name>
</gene>